<keyword evidence="13" id="KW-0472">Membrane</keyword>
<comment type="function">
    <text evidence="1">This is one of the chains of the nonenzymatic component (CF(0) subunit) of the mitochondrial ATPase complex.</text>
</comment>
<comment type="similarity">
    <text evidence="3">Belongs to the ATPase protein MI25 family.</text>
</comment>
<evidence type="ECO:0000256" key="8">
    <source>
        <dbReference type="ARBA" id="ARBA00022692"/>
    </source>
</evidence>
<keyword evidence="8" id="KW-0812">Transmembrane</keyword>
<evidence type="ECO:0000256" key="3">
    <source>
        <dbReference type="ARBA" id="ARBA00009281"/>
    </source>
</evidence>
<name>A0A2P1L4V1_ANTAG</name>
<proteinExistence type="inferred from homology"/>
<dbReference type="GeneID" id="36494030"/>
<dbReference type="Pfam" id="PF05405">
    <property type="entry name" value="Mt_ATP-synt_B"/>
    <property type="match status" value="1"/>
</dbReference>
<evidence type="ECO:0000256" key="14">
    <source>
        <dbReference type="ARBA" id="ARBA00023310"/>
    </source>
</evidence>
<keyword evidence="14" id="KW-0066">ATP synthesis</keyword>
<dbReference type="EMBL" id="MG029262">
    <property type="protein sequence ID" value="AVP12836.1"/>
    <property type="molecule type" value="Genomic_DNA"/>
</dbReference>
<dbReference type="AlphaFoldDB" id="A0A2P1L4V1"/>
<evidence type="ECO:0000256" key="7">
    <source>
        <dbReference type="ARBA" id="ARBA00022547"/>
    </source>
</evidence>
<dbReference type="GO" id="GO:0031966">
    <property type="term" value="C:mitochondrial membrane"/>
    <property type="evidence" value="ECO:0007669"/>
    <property type="project" value="UniProtKB-SubCell"/>
</dbReference>
<organism evidence="15">
    <name type="scientific">Anthoceros angustus</name>
    <name type="common">Hornwort</name>
    <name type="synonym">Anthoceros formosae</name>
    <dbReference type="NCBI Taxonomy" id="48387"/>
    <lineage>
        <taxon>Eukaryota</taxon>
        <taxon>Viridiplantae</taxon>
        <taxon>Streptophyta</taxon>
        <taxon>Embryophyta</taxon>
        <taxon>Anthocerotophyta</taxon>
        <taxon>Anthocerotopsida</taxon>
        <taxon>Anthocerotidae</taxon>
        <taxon>Anthocerotales</taxon>
        <taxon>Anthocerotaceae</taxon>
        <taxon>Anthoceros</taxon>
    </lineage>
</organism>
<evidence type="ECO:0000256" key="10">
    <source>
        <dbReference type="ARBA" id="ARBA00022989"/>
    </source>
</evidence>
<dbReference type="GO" id="GO:0015078">
    <property type="term" value="F:proton transmembrane transporter activity"/>
    <property type="evidence" value="ECO:0007669"/>
    <property type="project" value="InterPro"/>
</dbReference>
<keyword evidence="7" id="KW-0138">CF(0)</keyword>
<keyword evidence="11" id="KW-0406">Ion transport</keyword>
<dbReference type="GO" id="GO:0015986">
    <property type="term" value="P:proton motive force-driven ATP synthesis"/>
    <property type="evidence" value="ECO:0007669"/>
    <property type="project" value="InterPro"/>
</dbReference>
<gene>
    <name evidence="15" type="primary">atp4</name>
    <name evidence="15" type="ORF">AnanMp37</name>
</gene>
<evidence type="ECO:0000256" key="13">
    <source>
        <dbReference type="ARBA" id="ARBA00023136"/>
    </source>
</evidence>
<reference evidence="15" key="1">
    <citation type="journal article" date="2018" name="Bryologist">
        <title>Complete mitochondrial genome sequence of Anthoceros angustus: conservative evolution of the mitogenomes in hornworts.</title>
        <authorList>
            <person name="Dong S."/>
            <person name="Xue J."/>
            <person name="Zhang S."/>
            <person name="Zhang L."/>
            <person name="Wu H."/>
            <person name="Chen Z."/>
            <person name="Goffinet B."/>
            <person name="Liu Y."/>
        </authorList>
    </citation>
    <scope>NUCLEOTIDE SEQUENCE</scope>
</reference>
<sequence length="184" mass="21071">MRELIIFAIPIFSVLSSKQILIYNEEVLVARSFIGFVIFSKKTFGETFEATFDARSEAILSELQQLISSKEALLSELKKQHELCSISLRSGTQMIGESCINDMVTRCAPKCKETVQAVLCQQMEQKLKTLLAIQEHSRMSLQEKIVTCFRETVCDEFRFSKLRKHQSKLVQQSMVLLKDGVLKR</sequence>
<keyword evidence="6" id="KW-0813">Transport</keyword>
<evidence type="ECO:0000256" key="11">
    <source>
        <dbReference type="ARBA" id="ARBA00023065"/>
    </source>
</evidence>
<dbReference type="PANTHER" id="PTHR37774">
    <property type="entry name" value="ATP SYNTHASE PROTEIN MI25-RELATED"/>
    <property type="match status" value="1"/>
</dbReference>
<dbReference type="GO" id="GO:0045259">
    <property type="term" value="C:proton-transporting ATP synthase complex"/>
    <property type="evidence" value="ECO:0007669"/>
    <property type="project" value="UniProtKB-KW"/>
</dbReference>
<dbReference type="InterPro" id="IPR044988">
    <property type="entry name" value="MI25_plants"/>
</dbReference>
<dbReference type="InterPro" id="IPR008688">
    <property type="entry name" value="ATP_synth_Bsub_B/MI25"/>
</dbReference>
<evidence type="ECO:0000256" key="4">
    <source>
        <dbReference type="ARBA" id="ARBA00011648"/>
    </source>
</evidence>
<evidence type="ECO:0000313" key="15">
    <source>
        <dbReference type="EMBL" id="AVP12836.1"/>
    </source>
</evidence>
<keyword evidence="9" id="KW-0375">Hydrogen ion transport</keyword>
<accession>A0A2P1L4V1</accession>
<geneLocation type="mitochondrion" evidence="15"/>
<evidence type="ECO:0000256" key="2">
    <source>
        <dbReference type="ARBA" id="ARBA00004304"/>
    </source>
</evidence>
<evidence type="ECO:0000256" key="6">
    <source>
        <dbReference type="ARBA" id="ARBA00022448"/>
    </source>
</evidence>
<protein>
    <recommendedName>
        <fullName evidence="5">ATP synthase protein MI25</fullName>
    </recommendedName>
</protein>
<keyword evidence="10" id="KW-1133">Transmembrane helix</keyword>
<comment type="subcellular location">
    <subcellularLocation>
        <location evidence="2">Mitochondrion membrane</location>
        <topology evidence="2">Single-pass membrane protein</topology>
    </subcellularLocation>
</comment>
<evidence type="ECO:0000256" key="1">
    <source>
        <dbReference type="ARBA" id="ARBA00003096"/>
    </source>
</evidence>
<evidence type="ECO:0000256" key="5">
    <source>
        <dbReference type="ARBA" id="ARBA00017388"/>
    </source>
</evidence>
<comment type="subunit">
    <text evidence="4">F-type ATPases have 2 components, CF(1) - the catalytic core - and CF(0) - the membrane proton channel. CF(1) has five subunits: alpha(3), beta(3), gamma(1), delta(1), epsilon(1). CF(0) has three main subunits: a, b and c.</text>
</comment>
<dbReference type="PANTHER" id="PTHR37774:SF4">
    <property type="entry name" value="ATP SYNTHASE PROTEIN MI25"/>
    <property type="match status" value="1"/>
</dbReference>
<evidence type="ECO:0000256" key="9">
    <source>
        <dbReference type="ARBA" id="ARBA00022781"/>
    </source>
</evidence>
<dbReference type="RefSeq" id="YP_009478071.1">
    <property type="nucleotide sequence ID" value="NC_037476.1"/>
</dbReference>
<keyword evidence="12 15" id="KW-0496">Mitochondrion</keyword>
<evidence type="ECO:0000256" key="12">
    <source>
        <dbReference type="ARBA" id="ARBA00023128"/>
    </source>
</evidence>